<dbReference type="InterPro" id="IPR011990">
    <property type="entry name" value="TPR-like_helical_dom_sf"/>
</dbReference>
<dbReference type="Pfam" id="PF13812">
    <property type="entry name" value="PPR_3"/>
    <property type="match status" value="1"/>
</dbReference>
<dbReference type="SUPFAM" id="SSF48452">
    <property type="entry name" value="TPR-like"/>
    <property type="match status" value="1"/>
</dbReference>
<protein>
    <recommendedName>
        <fullName evidence="5">Pentatricopeptide repeat-containing protein</fullName>
    </recommendedName>
</protein>
<dbReference type="Gene3D" id="1.25.40.10">
    <property type="entry name" value="Tetratricopeptide repeat domain"/>
    <property type="match status" value="2"/>
</dbReference>
<dbReference type="STRING" id="43335.A0A4U5NM03"/>
<keyword evidence="2" id="KW-0677">Repeat</keyword>
<comment type="similarity">
    <text evidence="1">Belongs to the PPR family. P subfamily.</text>
</comment>
<sequence length="236" mass="26244">MIGLDVKPDVVVYGVLINAFADAESVEEALGYVDAMKRAGLPGNTVIYSSLIKLYTEVWCSKEAEETYKLLQLSESGPDAFSSNCKRLGRFEEAIQIAKQTRELGLLTDLLCYSNVLGLSALDGRWKEALGTFKEMVEASSQPDDYMFNSLGIALVKCGISKKAVDKLEATKKNDYQNGLQAWMLGLSTDQQKRRVKCTVFNLSSMTPLWSEFLQVSACDLLWLLTQLTLPPSEMR</sequence>
<feature type="repeat" description="PPR" evidence="3">
    <location>
        <begin position="9"/>
        <end position="43"/>
    </location>
</feature>
<dbReference type="Pfam" id="PF01535">
    <property type="entry name" value="PPR"/>
    <property type="match status" value="1"/>
</dbReference>
<organism evidence="4">
    <name type="scientific">Populus alba</name>
    <name type="common">White poplar</name>
    <dbReference type="NCBI Taxonomy" id="43335"/>
    <lineage>
        <taxon>Eukaryota</taxon>
        <taxon>Viridiplantae</taxon>
        <taxon>Streptophyta</taxon>
        <taxon>Embryophyta</taxon>
        <taxon>Tracheophyta</taxon>
        <taxon>Spermatophyta</taxon>
        <taxon>Magnoliopsida</taxon>
        <taxon>eudicotyledons</taxon>
        <taxon>Gunneridae</taxon>
        <taxon>Pentapetalae</taxon>
        <taxon>rosids</taxon>
        <taxon>fabids</taxon>
        <taxon>Malpighiales</taxon>
        <taxon>Salicaceae</taxon>
        <taxon>Saliceae</taxon>
        <taxon>Populus</taxon>
    </lineage>
</organism>
<dbReference type="EMBL" id="RCHU01001022">
    <property type="protein sequence ID" value="TKR83740.1"/>
    <property type="molecule type" value="Genomic_DNA"/>
</dbReference>
<evidence type="ECO:0008006" key="5">
    <source>
        <dbReference type="Google" id="ProtNLM"/>
    </source>
</evidence>
<dbReference type="InterPro" id="IPR051240">
    <property type="entry name" value="Mito_RNA-Proc/Resp"/>
</dbReference>
<dbReference type="PANTHER" id="PTHR47933">
    <property type="entry name" value="PENTATRICOPEPTIDE REPEAT-CONTAINING PROTEIN 1, MITOCHONDRIAL"/>
    <property type="match status" value="1"/>
</dbReference>
<gene>
    <name evidence="4" type="ORF">D5086_0000265110</name>
</gene>
<evidence type="ECO:0000256" key="3">
    <source>
        <dbReference type="PROSITE-ProRule" id="PRU00708"/>
    </source>
</evidence>
<dbReference type="GO" id="GO:0003729">
    <property type="term" value="F:mRNA binding"/>
    <property type="evidence" value="ECO:0007669"/>
    <property type="project" value="TreeGrafter"/>
</dbReference>
<evidence type="ECO:0000256" key="1">
    <source>
        <dbReference type="ARBA" id="ARBA00007626"/>
    </source>
</evidence>
<evidence type="ECO:0000313" key="4">
    <source>
        <dbReference type="EMBL" id="TKR83740.1"/>
    </source>
</evidence>
<name>A0A4U5NM03_POPAL</name>
<dbReference type="PROSITE" id="PS51375">
    <property type="entry name" value="PPR"/>
    <property type="match status" value="2"/>
</dbReference>
<accession>A0A4U5NM03</accession>
<reference evidence="4" key="1">
    <citation type="submission" date="2018-10" db="EMBL/GenBank/DDBJ databases">
        <title>Population genomic analysis revealed the cold adaptation of white poplar.</title>
        <authorList>
            <person name="Liu Y.-J."/>
        </authorList>
    </citation>
    <scope>NUCLEOTIDE SEQUENCE [LARGE SCALE GENOMIC DNA]</scope>
    <source>
        <strain evidence="4">PAL-ZL1</strain>
    </source>
</reference>
<proteinExistence type="inferred from homology"/>
<dbReference type="PANTHER" id="PTHR47933:SF10">
    <property type="entry name" value="OS03G0162900 PROTEIN"/>
    <property type="match status" value="1"/>
</dbReference>
<dbReference type="NCBIfam" id="TIGR00756">
    <property type="entry name" value="PPR"/>
    <property type="match status" value="1"/>
</dbReference>
<dbReference type="InterPro" id="IPR002885">
    <property type="entry name" value="PPR_rpt"/>
</dbReference>
<feature type="repeat" description="PPR" evidence="3">
    <location>
        <begin position="109"/>
        <end position="143"/>
    </location>
</feature>
<comment type="caution">
    <text evidence="4">The sequence shown here is derived from an EMBL/GenBank/DDBJ whole genome shotgun (WGS) entry which is preliminary data.</text>
</comment>
<dbReference type="AlphaFoldDB" id="A0A4U5NM03"/>
<evidence type="ECO:0000256" key="2">
    <source>
        <dbReference type="ARBA" id="ARBA00022737"/>
    </source>
</evidence>